<keyword evidence="7 8" id="KW-0998">Cell outer membrane</keyword>
<dbReference type="AlphaFoldDB" id="A0A090X6C8"/>
<dbReference type="Pfam" id="PF00593">
    <property type="entry name" value="TonB_dep_Rec_b-barrel"/>
    <property type="match status" value="1"/>
</dbReference>
<evidence type="ECO:0000256" key="6">
    <source>
        <dbReference type="ARBA" id="ARBA00023136"/>
    </source>
</evidence>
<dbReference type="PROSITE" id="PS52016">
    <property type="entry name" value="TONB_DEPENDENT_REC_3"/>
    <property type="match status" value="1"/>
</dbReference>
<evidence type="ECO:0000256" key="7">
    <source>
        <dbReference type="ARBA" id="ARBA00023237"/>
    </source>
</evidence>
<dbReference type="Proteomes" id="UP000029643">
    <property type="component" value="Unassembled WGS sequence"/>
</dbReference>
<dbReference type="SUPFAM" id="SSF56935">
    <property type="entry name" value="Porins"/>
    <property type="match status" value="1"/>
</dbReference>
<evidence type="ECO:0000256" key="1">
    <source>
        <dbReference type="ARBA" id="ARBA00004571"/>
    </source>
</evidence>
<dbReference type="GO" id="GO:0009279">
    <property type="term" value="C:cell outer membrane"/>
    <property type="evidence" value="ECO:0007669"/>
    <property type="project" value="UniProtKB-SubCell"/>
</dbReference>
<proteinExistence type="inferred from homology"/>
<reference evidence="10 11" key="1">
    <citation type="journal article" date="2014" name="Genome Announc.">
        <title>Draft Genome Sequences of Marine Flavobacterium Algibacter lectus Strains SS8 and NR4.</title>
        <authorList>
            <person name="Takatani N."/>
            <person name="Nakanishi M."/>
            <person name="Meirelles P."/>
            <person name="Mino S."/>
            <person name="Suda W."/>
            <person name="Oshima K."/>
            <person name="Hattori M."/>
            <person name="Ohkuma M."/>
            <person name="Hosokawa M."/>
            <person name="Miyashita K."/>
            <person name="Thompson F.L."/>
            <person name="Niwa A."/>
            <person name="Sawabe T."/>
            <person name="Sawabe T."/>
        </authorList>
    </citation>
    <scope>NUCLEOTIDE SEQUENCE [LARGE SCALE GENOMIC DNA]</scope>
    <source>
        <strain evidence="11">JCM19274</strain>
    </source>
</reference>
<dbReference type="InterPro" id="IPR039426">
    <property type="entry name" value="TonB-dep_rcpt-like"/>
</dbReference>
<dbReference type="EMBL" id="BBNU01000013">
    <property type="protein sequence ID" value="GAL81057.1"/>
    <property type="molecule type" value="Genomic_DNA"/>
</dbReference>
<dbReference type="Gene3D" id="2.40.170.20">
    <property type="entry name" value="TonB-dependent receptor, beta-barrel domain"/>
    <property type="match status" value="1"/>
</dbReference>
<evidence type="ECO:0000256" key="5">
    <source>
        <dbReference type="ARBA" id="ARBA00023077"/>
    </source>
</evidence>
<evidence type="ECO:0000256" key="2">
    <source>
        <dbReference type="ARBA" id="ARBA00022448"/>
    </source>
</evidence>
<evidence type="ECO:0000313" key="11">
    <source>
        <dbReference type="Proteomes" id="UP000029643"/>
    </source>
</evidence>
<comment type="subcellular location">
    <subcellularLocation>
        <location evidence="1 8">Cell outer membrane</location>
        <topology evidence="1 8">Multi-pass membrane protein</topology>
    </subcellularLocation>
</comment>
<accession>A0A090X6C8</accession>
<evidence type="ECO:0000256" key="4">
    <source>
        <dbReference type="ARBA" id="ARBA00022692"/>
    </source>
</evidence>
<sequence length="105" mass="11822">MRIGNPDLKWEITTQKDIGIEFAVLNNKIKGEFGYYQKDTKDVLYQTELASSSGLYTVISNLGNTQNNGIELTLNFDLINKKDLKWNFGFNAATANNKIVKLNSS</sequence>
<keyword evidence="5" id="KW-0798">TonB box</keyword>
<keyword evidence="4 8" id="KW-0812">Transmembrane</keyword>
<keyword evidence="2 8" id="KW-0813">Transport</keyword>
<evidence type="ECO:0000259" key="9">
    <source>
        <dbReference type="Pfam" id="PF00593"/>
    </source>
</evidence>
<name>A0A090X6C8_9FLAO</name>
<feature type="domain" description="TonB-dependent receptor-like beta-barrel" evidence="9">
    <location>
        <begin position="3"/>
        <end position="94"/>
    </location>
</feature>
<dbReference type="InterPro" id="IPR000531">
    <property type="entry name" value="Beta-barrel_TonB"/>
</dbReference>
<evidence type="ECO:0000256" key="3">
    <source>
        <dbReference type="ARBA" id="ARBA00022452"/>
    </source>
</evidence>
<comment type="caution">
    <text evidence="10">The sequence shown here is derived from an EMBL/GenBank/DDBJ whole genome shotgun (WGS) entry which is preliminary data.</text>
</comment>
<evidence type="ECO:0000256" key="8">
    <source>
        <dbReference type="PROSITE-ProRule" id="PRU01360"/>
    </source>
</evidence>
<comment type="similarity">
    <text evidence="8">Belongs to the TonB-dependent receptor family.</text>
</comment>
<keyword evidence="3 8" id="KW-1134">Transmembrane beta strand</keyword>
<gene>
    <name evidence="10" type="ORF">JCM19274_2231</name>
</gene>
<protein>
    <submittedName>
        <fullName evidence="10">Putative outer membrane protein</fullName>
    </submittedName>
</protein>
<keyword evidence="6 8" id="KW-0472">Membrane</keyword>
<evidence type="ECO:0000313" key="10">
    <source>
        <dbReference type="EMBL" id="GAL81057.1"/>
    </source>
</evidence>
<organism evidence="10 11">
    <name type="scientific">Algibacter lectus</name>
    <dbReference type="NCBI Taxonomy" id="221126"/>
    <lineage>
        <taxon>Bacteria</taxon>
        <taxon>Pseudomonadati</taxon>
        <taxon>Bacteroidota</taxon>
        <taxon>Flavobacteriia</taxon>
        <taxon>Flavobacteriales</taxon>
        <taxon>Flavobacteriaceae</taxon>
        <taxon>Algibacter</taxon>
    </lineage>
</organism>
<dbReference type="InterPro" id="IPR036942">
    <property type="entry name" value="Beta-barrel_TonB_sf"/>
</dbReference>